<protein>
    <submittedName>
        <fullName evidence="2">Uncharacterized protein</fullName>
    </submittedName>
</protein>
<feature type="region of interest" description="Disordered" evidence="1">
    <location>
        <begin position="111"/>
        <end position="137"/>
    </location>
</feature>
<organism evidence="2">
    <name type="scientific">Lobelia siphilitica var. siphilitica</name>
    <dbReference type="NCBI Taxonomy" id="1929858"/>
    <lineage>
        <taxon>Eukaryota</taxon>
        <taxon>Viridiplantae</taxon>
        <taxon>Streptophyta</taxon>
        <taxon>Embryophyta</taxon>
        <taxon>Tracheophyta</taxon>
        <taxon>Spermatophyta</taxon>
        <taxon>Magnoliopsida</taxon>
        <taxon>eudicotyledons</taxon>
        <taxon>Gunneridae</taxon>
        <taxon>Pentapetalae</taxon>
        <taxon>asterids</taxon>
        <taxon>campanulids</taxon>
        <taxon>Asterales</taxon>
        <taxon>Campanulaceae</taxon>
        <taxon>Lobelia</taxon>
    </lineage>
</organism>
<reference evidence="2" key="1">
    <citation type="journal article" date="2014" name="Proc. Natl. Acad. Sci. U.S.A.">
        <title>The dynamic history of plastid genomes in the Campanulaceae sensu lato is unique among angiosperms.</title>
        <authorList>
            <person name="Knox E.B."/>
        </authorList>
    </citation>
    <scope>NUCLEOTIDE SEQUENCE</scope>
</reference>
<dbReference type="AlphaFoldDB" id="A0A1L6BUX3"/>
<reference evidence="2" key="2">
    <citation type="journal article" date="2017" name="Am. J. Bot.">
        <title>The East Asian origin of the giant lobelias.</title>
        <authorList>
            <person name="Knox E.B."/>
            <person name="Li C."/>
        </authorList>
    </citation>
    <scope>NUCLEOTIDE SEQUENCE</scope>
</reference>
<dbReference type="EMBL" id="KY354225">
    <property type="protein sequence ID" value="APQ39790.1"/>
    <property type="molecule type" value="Genomic_DNA"/>
</dbReference>
<feature type="compositionally biased region" description="Basic residues" evidence="1">
    <location>
        <begin position="111"/>
        <end position="134"/>
    </location>
</feature>
<evidence type="ECO:0000313" key="2">
    <source>
        <dbReference type="EMBL" id="APQ39790.1"/>
    </source>
</evidence>
<evidence type="ECO:0000256" key="1">
    <source>
        <dbReference type="SAM" id="MobiDB-lite"/>
    </source>
</evidence>
<gene>
    <name evidence="2" type="primary">ORF262</name>
    <name evidence="2" type="ORF">Lo_si_si1Pt0114</name>
</gene>
<geneLocation type="plastid" evidence="2"/>
<accession>A0A1L6BUX3</accession>
<proteinExistence type="predicted"/>
<sequence>MTIIKGIKSGIKPMNSSRYFGGTGYCRWITLDWEYNTHPLFQFQYNTNPLFRGCSCQTSEVNSELATTPVVEISTTEEGRATPERLRSETHADTDTLSLCQCPRTRCPRTRCPRKPGQNKKRKRNGIQNKKRKINGIQNRALETNGSLFQESNDDPVSHPECCHYSDYQHECYHSEEFPCGDGNYSYCKSHGELKDDPEFIFGQAEGAEFIRALFELDARHSKKILRKACLDRLNTVTKRKSSGREYLGFFHGALHQLETLS</sequence>
<name>A0A1L6BUX3_LOBSI</name>
<keyword evidence="2" id="KW-0934">Plastid</keyword>